<dbReference type="InterPro" id="IPR037401">
    <property type="entry name" value="SnoaL-like"/>
</dbReference>
<comment type="caution">
    <text evidence="3">The sequence shown here is derived from an EMBL/GenBank/DDBJ whole genome shotgun (WGS) entry which is preliminary data.</text>
</comment>
<dbReference type="Proteomes" id="UP000238426">
    <property type="component" value="Unassembled WGS sequence"/>
</dbReference>
<proteinExistence type="predicted"/>
<feature type="coiled-coil region" evidence="1">
    <location>
        <begin position="44"/>
        <end position="71"/>
    </location>
</feature>
<name>A0A2T1N8T0_9FLAO</name>
<dbReference type="EMBL" id="PXOQ01000009">
    <property type="protein sequence ID" value="PSG88242.1"/>
    <property type="molecule type" value="Genomic_DNA"/>
</dbReference>
<evidence type="ECO:0000313" key="4">
    <source>
        <dbReference type="Proteomes" id="UP000238426"/>
    </source>
</evidence>
<evidence type="ECO:0000313" key="3">
    <source>
        <dbReference type="EMBL" id="PSG88242.1"/>
    </source>
</evidence>
<dbReference type="AlphaFoldDB" id="A0A2T1N8T0"/>
<feature type="domain" description="SnoaL-like" evidence="2">
    <location>
        <begin position="20"/>
        <end position="110"/>
    </location>
</feature>
<organism evidence="3 4">
    <name type="scientific">Aurantibacter aestuarii</name>
    <dbReference type="NCBI Taxonomy" id="1266046"/>
    <lineage>
        <taxon>Bacteria</taxon>
        <taxon>Pseudomonadati</taxon>
        <taxon>Bacteroidota</taxon>
        <taxon>Flavobacteriia</taxon>
        <taxon>Flavobacteriales</taxon>
        <taxon>Flavobacteriaceae</taxon>
        <taxon>Aurantibacter</taxon>
    </lineage>
</organism>
<accession>A0A2T1N8T0</accession>
<gene>
    <name evidence="3" type="ORF">C7H52_08015</name>
</gene>
<dbReference type="RefSeq" id="WP_106463382.1">
    <property type="nucleotide sequence ID" value="NZ_PXOQ01000009.1"/>
</dbReference>
<dbReference type="Pfam" id="PF12680">
    <property type="entry name" value="SnoaL_2"/>
    <property type="match status" value="1"/>
</dbReference>
<dbReference type="InterPro" id="IPR032710">
    <property type="entry name" value="NTF2-like_dom_sf"/>
</dbReference>
<dbReference type="OrthoDB" id="1452256at2"/>
<keyword evidence="4" id="KW-1185">Reference proteome</keyword>
<dbReference type="SUPFAM" id="SSF54427">
    <property type="entry name" value="NTF2-like"/>
    <property type="match status" value="1"/>
</dbReference>
<evidence type="ECO:0000259" key="2">
    <source>
        <dbReference type="Pfam" id="PF12680"/>
    </source>
</evidence>
<sequence length="121" mass="14258">MSAKEIISKFYTLDFVKDANVMSYFHDDFEMTWNSSKGTLHYNLEDVKNLFSELKRNFHSYQAQIHQLHEESNFVTVRFTVYVTAIERPEKEDALANFISIVEVKDSKVYKINQISQLADH</sequence>
<dbReference type="Gene3D" id="3.10.450.50">
    <property type="match status" value="1"/>
</dbReference>
<evidence type="ECO:0000256" key="1">
    <source>
        <dbReference type="SAM" id="Coils"/>
    </source>
</evidence>
<keyword evidence="1" id="KW-0175">Coiled coil</keyword>
<reference evidence="3 4" key="1">
    <citation type="submission" date="2018-03" db="EMBL/GenBank/DDBJ databases">
        <title>Mesoflavibacter sp. HG37 and Mesoflavibacter sp. HG96 sp.nov., two marine bacteria isolated from seawater of Western Pacific Ocean.</title>
        <authorList>
            <person name="Cheng H."/>
            <person name="Wu Y.-H."/>
            <person name="Guo L.-L."/>
            <person name="Xu X.-W."/>
        </authorList>
    </citation>
    <scope>NUCLEOTIDE SEQUENCE [LARGE SCALE GENOMIC DNA]</scope>
    <source>
        <strain evidence="3 4">KCTC 32269</strain>
    </source>
</reference>
<protein>
    <recommendedName>
        <fullName evidence="2">SnoaL-like domain-containing protein</fullName>
    </recommendedName>
</protein>